<comment type="caution">
    <text evidence="5">The sequence shown here is derived from an EMBL/GenBank/DDBJ whole genome shotgun (WGS) entry which is preliminary data.</text>
</comment>
<dbReference type="PANTHER" id="PTHR31305:SF2">
    <property type="entry name" value="SNARE-ASSOCIATED PROTEIN SNAPIN"/>
    <property type="match status" value="1"/>
</dbReference>
<dbReference type="AlphaFoldDB" id="A0A9N8UY78"/>
<dbReference type="GO" id="GO:0031083">
    <property type="term" value="C:BLOC-1 complex"/>
    <property type="evidence" value="ECO:0007669"/>
    <property type="project" value="InterPro"/>
</dbReference>
<dbReference type="GO" id="GO:0032418">
    <property type="term" value="P:lysosome localization"/>
    <property type="evidence" value="ECO:0007669"/>
    <property type="project" value="TreeGrafter"/>
</dbReference>
<dbReference type="GO" id="GO:0006886">
    <property type="term" value="P:intracellular protein transport"/>
    <property type="evidence" value="ECO:0007669"/>
    <property type="project" value="InterPro"/>
</dbReference>
<comment type="similarity">
    <text evidence="1">Belongs to the SNAPIN family.</text>
</comment>
<sequence length="213" mass="23594">MELVNDEFIDLDLSTPTTSTAKAVENVENLENIENNINVKNKKNIEDIENTENTDNNTDTSYKNSSNSGTTTPTHNETLGDDNNDPSGNISQNNNSSGSINNVTNISLDKEKFVKGLSILLKPVIEEMDNRIVAVKTSQLELNKEIERLLAELQLFVEATEAPPIQPSIQKLAVARRKLANTNQTLKIVHDRVDRMYAQLSKENAINNKSAAS</sequence>
<feature type="compositionally biased region" description="Polar residues" evidence="4">
    <location>
        <begin position="61"/>
        <end position="77"/>
    </location>
</feature>
<evidence type="ECO:0000313" key="5">
    <source>
        <dbReference type="EMBL" id="CAG8434086.1"/>
    </source>
</evidence>
<dbReference type="InterPro" id="IPR017246">
    <property type="entry name" value="Snapin"/>
</dbReference>
<dbReference type="GO" id="GO:0000149">
    <property type="term" value="F:SNARE binding"/>
    <property type="evidence" value="ECO:0007669"/>
    <property type="project" value="TreeGrafter"/>
</dbReference>
<evidence type="ECO:0000256" key="1">
    <source>
        <dbReference type="ARBA" id="ARBA00006111"/>
    </source>
</evidence>
<dbReference type="PANTHER" id="PTHR31305">
    <property type="entry name" value="SNARE-ASSOCIATED PROTEIN SNAPIN"/>
    <property type="match status" value="1"/>
</dbReference>
<dbReference type="EMBL" id="CAJVPK010000022">
    <property type="protein sequence ID" value="CAG8434086.1"/>
    <property type="molecule type" value="Genomic_DNA"/>
</dbReference>
<keyword evidence="6" id="KW-1185">Reference proteome</keyword>
<dbReference type="OrthoDB" id="5399166at2759"/>
<reference evidence="5" key="1">
    <citation type="submission" date="2021-06" db="EMBL/GenBank/DDBJ databases">
        <authorList>
            <person name="Kallberg Y."/>
            <person name="Tangrot J."/>
            <person name="Rosling A."/>
        </authorList>
    </citation>
    <scope>NUCLEOTIDE SEQUENCE</scope>
    <source>
        <strain evidence="5">AZ414A</strain>
    </source>
</reference>
<dbReference type="Proteomes" id="UP000789706">
    <property type="component" value="Unassembled WGS sequence"/>
</dbReference>
<proteinExistence type="inferred from homology"/>
<organism evidence="5 6">
    <name type="scientific">Diversispora eburnea</name>
    <dbReference type="NCBI Taxonomy" id="1213867"/>
    <lineage>
        <taxon>Eukaryota</taxon>
        <taxon>Fungi</taxon>
        <taxon>Fungi incertae sedis</taxon>
        <taxon>Mucoromycota</taxon>
        <taxon>Glomeromycotina</taxon>
        <taxon>Glomeromycetes</taxon>
        <taxon>Diversisporales</taxon>
        <taxon>Diversisporaceae</taxon>
        <taxon>Diversispora</taxon>
    </lineage>
</organism>
<dbReference type="GO" id="GO:0099078">
    <property type="term" value="C:BORC complex"/>
    <property type="evidence" value="ECO:0007669"/>
    <property type="project" value="TreeGrafter"/>
</dbReference>
<evidence type="ECO:0000256" key="2">
    <source>
        <dbReference type="ARBA" id="ARBA00023054"/>
    </source>
</evidence>
<feature type="region of interest" description="Disordered" evidence="4">
    <location>
        <begin position="48"/>
        <end position="100"/>
    </location>
</feature>
<dbReference type="InterPro" id="IPR028119">
    <property type="entry name" value="Snapin/Pallidin/Snn1"/>
</dbReference>
<evidence type="ECO:0000256" key="3">
    <source>
        <dbReference type="ARBA" id="ARBA00033330"/>
    </source>
</evidence>
<accession>A0A9N8UY78</accession>
<keyword evidence="2" id="KW-0175">Coiled coil</keyword>
<evidence type="ECO:0000313" key="6">
    <source>
        <dbReference type="Proteomes" id="UP000789706"/>
    </source>
</evidence>
<gene>
    <name evidence="5" type="ORF">DEBURN_LOCUS642</name>
</gene>
<name>A0A9N8UY78_9GLOM</name>
<dbReference type="Pfam" id="PF14712">
    <property type="entry name" value="Snapin_Pallidin"/>
    <property type="match status" value="1"/>
</dbReference>
<feature type="compositionally biased region" description="Low complexity" evidence="4">
    <location>
        <begin position="87"/>
        <end position="100"/>
    </location>
</feature>
<evidence type="ECO:0000256" key="4">
    <source>
        <dbReference type="SAM" id="MobiDB-lite"/>
    </source>
</evidence>
<protein>
    <recommendedName>
        <fullName evidence="3">Biogenesis of lysosome-related organelles complex 1 subunit 7</fullName>
    </recommendedName>
</protein>